<comment type="caution">
    <text evidence="1">The sequence shown here is derived from an EMBL/GenBank/DDBJ whole genome shotgun (WGS) entry which is preliminary data.</text>
</comment>
<organism evidence="1 2">
    <name type="scientific">Bauhinia variegata</name>
    <name type="common">Purple orchid tree</name>
    <name type="synonym">Phanera variegata</name>
    <dbReference type="NCBI Taxonomy" id="167791"/>
    <lineage>
        <taxon>Eukaryota</taxon>
        <taxon>Viridiplantae</taxon>
        <taxon>Streptophyta</taxon>
        <taxon>Embryophyta</taxon>
        <taxon>Tracheophyta</taxon>
        <taxon>Spermatophyta</taxon>
        <taxon>Magnoliopsida</taxon>
        <taxon>eudicotyledons</taxon>
        <taxon>Gunneridae</taxon>
        <taxon>Pentapetalae</taxon>
        <taxon>rosids</taxon>
        <taxon>fabids</taxon>
        <taxon>Fabales</taxon>
        <taxon>Fabaceae</taxon>
        <taxon>Cercidoideae</taxon>
        <taxon>Cercideae</taxon>
        <taxon>Bauhiniinae</taxon>
        <taxon>Bauhinia</taxon>
    </lineage>
</organism>
<dbReference type="EMBL" id="CM039432">
    <property type="protein sequence ID" value="KAI4332994.1"/>
    <property type="molecule type" value="Genomic_DNA"/>
</dbReference>
<keyword evidence="2" id="KW-1185">Reference proteome</keyword>
<proteinExistence type="predicted"/>
<protein>
    <submittedName>
        <fullName evidence="1">Uncharacterized protein</fullName>
    </submittedName>
</protein>
<evidence type="ECO:0000313" key="1">
    <source>
        <dbReference type="EMBL" id="KAI4332994.1"/>
    </source>
</evidence>
<name>A0ACB9NB29_BAUVA</name>
<evidence type="ECO:0000313" key="2">
    <source>
        <dbReference type="Proteomes" id="UP000828941"/>
    </source>
</evidence>
<gene>
    <name evidence="1" type="ORF">L6164_017853</name>
</gene>
<sequence length="524" mass="60391">MLLQKYLQTIAILLDCKGILLAIFCFLFLLQWRPNQNSLFTNWPILGMLPSLLCNLSNIHDHITNALNKHGGTGEFIPPWFTQKSIVITSDPMNVHYITSKNFHNYPKGHQFQENFEILGQGIFTSDSEAWKNRKALLHSLFKQQSFCLFLEKIVREKVQGGLLPLLDHAERKSIEVDLQEVFNRFSFDNICSVVLGFDPHCLSIDFPQVVYEKAFNDSEAAIFHRYVLPRCLWKLQGWLGIGKENKMRKDHQILDLFLYEFIRNKKLQKEARKCSSGVEEAELDLLTAFIKEKEKNSKVDDKFVRDNTLTMLAAGKSTITAGLIWFFWLVARHPLVEAKILEEMEDKFPAKEENTNQMVYGIQQVKKLIYLYAAFCEALRLFPPVPFGQRQAINADTLPSGHRIKPDSMIMYSMYTMGRSKEIWGEDCLEFKPERWISAKGDEIIHVPSYKFITFNAGPRSCLGKEMSFIEMKMVASAVLRNYHIQVVEGHYVSPALSIGLSMKQGLKVKITKRSTLEEKSLI</sequence>
<reference evidence="1 2" key="1">
    <citation type="journal article" date="2022" name="DNA Res.">
        <title>Chromosomal-level genome assembly of the orchid tree Bauhinia variegata (Leguminosae; Cercidoideae) supports the allotetraploid origin hypothesis of Bauhinia.</title>
        <authorList>
            <person name="Zhong Y."/>
            <person name="Chen Y."/>
            <person name="Zheng D."/>
            <person name="Pang J."/>
            <person name="Liu Y."/>
            <person name="Luo S."/>
            <person name="Meng S."/>
            <person name="Qian L."/>
            <person name="Wei D."/>
            <person name="Dai S."/>
            <person name="Zhou R."/>
        </authorList>
    </citation>
    <scope>NUCLEOTIDE SEQUENCE [LARGE SCALE GENOMIC DNA]</scope>
    <source>
        <strain evidence="1">BV-YZ2020</strain>
    </source>
</reference>
<dbReference type="Proteomes" id="UP000828941">
    <property type="component" value="Chromosome 7"/>
</dbReference>
<accession>A0ACB9NB29</accession>